<proteinExistence type="predicted"/>
<keyword evidence="2" id="KW-1185">Reference proteome</keyword>
<comment type="caution">
    <text evidence="1">The sequence shown here is derived from an EMBL/GenBank/DDBJ whole genome shotgun (WGS) entry which is preliminary data.</text>
</comment>
<gene>
    <name evidence="1" type="ORF">GCM10023340_36380</name>
</gene>
<sequence>MTTATIGNTATLAHGITMAEVEILTRAAVKRFPRSTDSIDPTDRWDAAWFAIIELIYTTTEKPTGFSLICAGMDAISNEVTKRRSMMGYSRKYGEAASGPNFVTYWMPHPAAGDGFSDRLIERLALPKVMAELTAEEYEVIAALAIFGTQIAAAEALGLKYGTFTNRLHKARARAQQLWFEHETPRTSSKVDLAVTCKVGHARDEHTVTRPTGERYCGACAKAAERRRSARKR</sequence>
<dbReference type="Proteomes" id="UP001500221">
    <property type="component" value="Unassembled WGS sequence"/>
</dbReference>
<evidence type="ECO:0000313" key="2">
    <source>
        <dbReference type="Proteomes" id="UP001500221"/>
    </source>
</evidence>
<protein>
    <recommendedName>
        <fullName evidence="3">Sigma-70 family RNA polymerase sigma factor</fullName>
    </recommendedName>
</protein>
<accession>A0ABP9PZ02</accession>
<reference evidence="2" key="1">
    <citation type="journal article" date="2019" name="Int. J. Syst. Evol. Microbiol.">
        <title>The Global Catalogue of Microorganisms (GCM) 10K type strain sequencing project: providing services to taxonomists for standard genome sequencing and annotation.</title>
        <authorList>
            <consortium name="The Broad Institute Genomics Platform"/>
            <consortium name="The Broad Institute Genome Sequencing Center for Infectious Disease"/>
            <person name="Wu L."/>
            <person name="Ma J."/>
        </authorList>
    </citation>
    <scope>NUCLEOTIDE SEQUENCE [LARGE SCALE GENOMIC DNA]</scope>
    <source>
        <strain evidence="2">JCM 18459</strain>
    </source>
</reference>
<dbReference type="RefSeq" id="WP_345461979.1">
    <property type="nucleotide sequence ID" value="NZ_BAABKG010000005.1"/>
</dbReference>
<name>A0ABP9PZ02_9ACTN</name>
<dbReference type="EMBL" id="BAABKG010000005">
    <property type="protein sequence ID" value="GAA5153804.1"/>
    <property type="molecule type" value="Genomic_DNA"/>
</dbReference>
<organism evidence="1 2">
    <name type="scientific">Nocardioides marinquilinus</name>
    <dbReference type="NCBI Taxonomy" id="1210400"/>
    <lineage>
        <taxon>Bacteria</taxon>
        <taxon>Bacillati</taxon>
        <taxon>Actinomycetota</taxon>
        <taxon>Actinomycetes</taxon>
        <taxon>Propionibacteriales</taxon>
        <taxon>Nocardioidaceae</taxon>
        <taxon>Nocardioides</taxon>
    </lineage>
</organism>
<evidence type="ECO:0008006" key="3">
    <source>
        <dbReference type="Google" id="ProtNLM"/>
    </source>
</evidence>
<evidence type="ECO:0000313" key="1">
    <source>
        <dbReference type="EMBL" id="GAA5153804.1"/>
    </source>
</evidence>